<dbReference type="Proteomes" id="UP000035763">
    <property type="component" value="Unassembled WGS sequence"/>
</dbReference>
<name>W6JUN3_9MICO</name>
<proteinExistence type="predicted"/>
<keyword evidence="2" id="KW-1185">Reference proteome</keyword>
<reference evidence="1 2" key="1">
    <citation type="journal article" date="2013" name="ISME J.">
        <title>A metabolic model for members of the genus Tetrasphaera involved in enhanced biological phosphorus removal.</title>
        <authorList>
            <person name="Kristiansen R."/>
            <person name="Nguyen H.T.T."/>
            <person name="Saunders A.M."/>
            <person name="Nielsen J.L."/>
            <person name="Wimmer R."/>
            <person name="Le V.Q."/>
            <person name="McIlroy S.J."/>
            <person name="Petrovski S."/>
            <person name="Seviour R.J."/>
            <person name="Calteau A."/>
            <person name="Nielsen K.L."/>
            <person name="Nielsen P.H."/>
        </authorList>
    </citation>
    <scope>NUCLEOTIDE SEQUENCE [LARGE SCALE GENOMIC DNA]</scope>
    <source>
        <strain evidence="1 2">Ben110</strain>
    </source>
</reference>
<dbReference type="AlphaFoldDB" id="W6JUN3"/>
<protein>
    <submittedName>
        <fullName evidence="1">Uncharacterized protein</fullName>
    </submittedName>
</protein>
<comment type="caution">
    <text evidence="1">The sequence shown here is derived from an EMBL/GenBank/DDBJ whole genome shotgun (WGS) entry which is preliminary data.</text>
</comment>
<dbReference type="EMBL" id="CAJA01000057">
    <property type="protein sequence ID" value="CCH72266.1"/>
    <property type="molecule type" value="Genomic_DNA"/>
</dbReference>
<gene>
    <name evidence="1" type="ORF">BN11_150006</name>
</gene>
<sequence>MVRLSPFVVTVFAGNADVAGPDTTDPSLMEKTLL</sequence>
<evidence type="ECO:0000313" key="2">
    <source>
        <dbReference type="Proteomes" id="UP000035763"/>
    </source>
</evidence>
<evidence type="ECO:0000313" key="1">
    <source>
        <dbReference type="EMBL" id="CCH72266.1"/>
    </source>
</evidence>
<accession>W6JUN3</accession>
<organism evidence="1 2">
    <name type="scientific">Nostocoides australiense Ben110</name>
    <dbReference type="NCBI Taxonomy" id="1193182"/>
    <lineage>
        <taxon>Bacteria</taxon>
        <taxon>Bacillati</taxon>
        <taxon>Actinomycetota</taxon>
        <taxon>Actinomycetes</taxon>
        <taxon>Micrococcales</taxon>
        <taxon>Intrasporangiaceae</taxon>
        <taxon>Nostocoides</taxon>
    </lineage>
</organism>